<evidence type="ECO:0000256" key="6">
    <source>
        <dbReference type="SAM" id="Phobius"/>
    </source>
</evidence>
<dbReference type="InterPro" id="IPR012902">
    <property type="entry name" value="N_methyl_site"/>
</dbReference>
<sequence length="154" mass="17271">MIRRAEQGFTLLELLLVLVVIGSVLGMVGLNTLQDESREARQQARGVVDLMFLGRQSAVLEGREYGLCILQGRIRLMRWQGVTWQPHGQGLFTDLDLQLQMDGRRLRLPEHCVEPQVLISSSDEVAAFTLQFERKGQRLASVVSDGLDDLHSDG</sequence>
<dbReference type="InterPro" id="IPR002416">
    <property type="entry name" value="T2SS_protein-GspH"/>
</dbReference>
<dbReference type="GO" id="GO:0016020">
    <property type="term" value="C:membrane"/>
    <property type="evidence" value="ECO:0007669"/>
    <property type="project" value="UniProtKB-SubCell"/>
</dbReference>
<name>A0A6I6H323_9PSED</name>
<gene>
    <name evidence="7" type="ORF">GPJ81_24535</name>
</gene>
<accession>A0A6I6H323</accession>
<dbReference type="InterPro" id="IPR045584">
    <property type="entry name" value="Pilin-like"/>
</dbReference>
<organism evidence="7 8">
    <name type="scientific">Pseudomonas alkylphenolica</name>
    <dbReference type="NCBI Taxonomy" id="237609"/>
    <lineage>
        <taxon>Bacteria</taxon>
        <taxon>Pseudomonadati</taxon>
        <taxon>Pseudomonadota</taxon>
        <taxon>Gammaproteobacteria</taxon>
        <taxon>Pseudomonadales</taxon>
        <taxon>Pseudomonadaceae</taxon>
        <taxon>Pseudomonas</taxon>
    </lineage>
</organism>
<evidence type="ECO:0000256" key="2">
    <source>
        <dbReference type="ARBA" id="ARBA00022481"/>
    </source>
</evidence>
<dbReference type="PRINTS" id="PR00885">
    <property type="entry name" value="BCTERIALGSPH"/>
</dbReference>
<reference evidence="7" key="1">
    <citation type="submission" date="2019-12" db="EMBL/GenBank/DDBJ databases">
        <title>Hybrid Genome Assemblies of two High G+C Isolates from Undergraduate Microbiology Courses.</title>
        <authorList>
            <person name="Ne Ville C.J."/>
            <person name="Enright D."/>
            <person name="Hernandez I."/>
            <person name="Dodsworth J."/>
            <person name="Orwin P.M."/>
        </authorList>
    </citation>
    <scope>NUCLEOTIDE SEQUENCE [LARGE SCALE GENOMIC DNA]</scope>
    <source>
        <strain evidence="7">Neo</strain>
    </source>
</reference>
<keyword evidence="4 6" id="KW-1133">Transmembrane helix</keyword>
<evidence type="ECO:0000256" key="3">
    <source>
        <dbReference type="ARBA" id="ARBA00022692"/>
    </source>
</evidence>
<feature type="transmembrane region" description="Helical" evidence="6">
    <location>
        <begin position="12"/>
        <end position="33"/>
    </location>
</feature>
<proteinExistence type="predicted"/>
<dbReference type="NCBIfam" id="TIGR02532">
    <property type="entry name" value="IV_pilin_GFxxxE"/>
    <property type="match status" value="1"/>
</dbReference>
<evidence type="ECO:0000313" key="8">
    <source>
        <dbReference type="Proteomes" id="UP000426235"/>
    </source>
</evidence>
<protein>
    <submittedName>
        <fullName evidence="7">Prepilin-type N-terminal cleavage/methylation domain-containing protein</fullName>
    </submittedName>
</protein>
<dbReference type="AlphaFoldDB" id="A0A6I6H323"/>
<evidence type="ECO:0000313" key="7">
    <source>
        <dbReference type="EMBL" id="QGW79739.1"/>
    </source>
</evidence>
<evidence type="ECO:0000256" key="4">
    <source>
        <dbReference type="ARBA" id="ARBA00022989"/>
    </source>
</evidence>
<keyword evidence="3 6" id="KW-0812">Transmembrane</keyword>
<keyword evidence="2" id="KW-0488">Methylation</keyword>
<dbReference type="GO" id="GO:0015628">
    <property type="term" value="P:protein secretion by the type II secretion system"/>
    <property type="evidence" value="ECO:0007669"/>
    <property type="project" value="InterPro"/>
</dbReference>
<dbReference type="Proteomes" id="UP000426235">
    <property type="component" value="Chromosome"/>
</dbReference>
<keyword evidence="8" id="KW-1185">Reference proteome</keyword>
<dbReference type="Pfam" id="PF07963">
    <property type="entry name" value="N_methyl"/>
    <property type="match status" value="1"/>
</dbReference>
<keyword evidence="5 6" id="KW-0472">Membrane</keyword>
<comment type="subcellular location">
    <subcellularLocation>
        <location evidence="1">Membrane</location>
        <topology evidence="1">Single-pass membrane protein</topology>
    </subcellularLocation>
</comment>
<dbReference type="EMBL" id="CP046621">
    <property type="protein sequence ID" value="QGW79739.1"/>
    <property type="molecule type" value="Genomic_DNA"/>
</dbReference>
<evidence type="ECO:0000256" key="5">
    <source>
        <dbReference type="ARBA" id="ARBA00023136"/>
    </source>
</evidence>
<dbReference type="SUPFAM" id="SSF54523">
    <property type="entry name" value="Pili subunits"/>
    <property type="match status" value="1"/>
</dbReference>
<dbReference type="Gene3D" id="3.55.40.10">
    <property type="entry name" value="minor pseudopilin epsh domain"/>
    <property type="match status" value="1"/>
</dbReference>
<dbReference type="PROSITE" id="PS00409">
    <property type="entry name" value="PROKAR_NTER_METHYL"/>
    <property type="match status" value="1"/>
</dbReference>
<evidence type="ECO:0000256" key="1">
    <source>
        <dbReference type="ARBA" id="ARBA00004167"/>
    </source>
</evidence>
<dbReference type="GO" id="GO:0015627">
    <property type="term" value="C:type II protein secretion system complex"/>
    <property type="evidence" value="ECO:0007669"/>
    <property type="project" value="InterPro"/>
</dbReference>
<dbReference type="RefSeq" id="WP_157194546.1">
    <property type="nucleotide sequence ID" value="NZ_CP046621.1"/>
</dbReference>